<keyword evidence="2" id="KW-0812">Transmembrane</keyword>
<proteinExistence type="predicted"/>
<keyword evidence="2" id="KW-0472">Membrane</keyword>
<name>A0A1I4GT81_9HYPH</name>
<keyword evidence="4" id="KW-1185">Reference proteome</keyword>
<dbReference type="Proteomes" id="UP000199048">
    <property type="component" value="Unassembled WGS sequence"/>
</dbReference>
<dbReference type="AlphaFoldDB" id="A0A1I4GT81"/>
<dbReference type="EMBL" id="FOTK01000003">
    <property type="protein sequence ID" value="SFL32336.1"/>
    <property type="molecule type" value="Genomic_DNA"/>
</dbReference>
<feature type="region of interest" description="Disordered" evidence="1">
    <location>
        <begin position="40"/>
        <end position="77"/>
    </location>
</feature>
<reference evidence="4" key="1">
    <citation type="submission" date="2016-10" db="EMBL/GenBank/DDBJ databases">
        <authorList>
            <person name="Varghese N."/>
            <person name="Submissions S."/>
        </authorList>
    </citation>
    <scope>NUCLEOTIDE SEQUENCE [LARGE SCALE GENOMIC DNA]</scope>
    <source>
        <strain evidence="4">BL36</strain>
    </source>
</reference>
<evidence type="ECO:0000256" key="1">
    <source>
        <dbReference type="SAM" id="MobiDB-lite"/>
    </source>
</evidence>
<gene>
    <name evidence="3" type="ORF">SAMN05192568_1003176</name>
</gene>
<sequence length="77" mass="8459">MGLSAFVFFVVPWMLVAAWLFRSSGGFRMGVPATPWRALTDFPDPQRDQRTMVDTSAVPKGAATDTADDKHQPFQAG</sequence>
<dbReference type="OrthoDB" id="8001225at2"/>
<keyword evidence="2" id="KW-1133">Transmembrane helix</keyword>
<feature type="compositionally biased region" description="Basic and acidic residues" evidence="1">
    <location>
        <begin position="67"/>
        <end position="77"/>
    </location>
</feature>
<protein>
    <submittedName>
        <fullName evidence="3">Uncharacterized protein</fullName>
    </submittedName>
</protein>
<evidence type="ECO:0000313" key="4">
    <source>
        <dbReference type="Proteomes" id="UP000199048"/>
    </source>
</evidence>
<feature type="transmembrane region" description="Helical" evidence="2">
    <location>
        <begin position="6"/>
        <end position="22"/>
    </location>
</feature>
<organism evidence="3 4">
    <name type="scientific">Methylobacterium pseudosasicola</name>
    <dbReference type="NCBI Taxonomy" id="582667"/>
    <lineage>
        <taxon>Bacteria</taxon>
        <taxon>Pseudomonadati</taxon>
        <taxon>Pseudomonadota</taxon>
        <taxon>Alphaproteobacteria</taxon>
        <taxon>Hyphomicrobiales</taxon>
        <taxon>Methylobacteriaceae</taxon>
        <taxon>Methylobacterium</taxon>
    </lineage>
</organism>
<dbReference type="RefSeq" id="WP_092037654.1">
    <property type="nucleotide sequence ID" value="NZ_FOTK01000003.1"/>
</dbReference>
<accession>A0A1I4GT81</accession>
<evidence type="ECO:0000313" key="3">
    <source>
        <dbReference type="EMBL" id="SFL32336.1"/>
    </source>
</evidence>
<evidence type="ECO:0000256" key="2">
    <source>
        <dbReference type="SAM" id="Phobius"/>
    </source>
</evidence>